<reference evidence="1 2" key="1">
    <citation type="submission" date="2019-02" db="EMBL/GenBank/DDBJ databases">
        <authorList>
            <person name="Frampton R.A."/>
            <person name="Wojtus J.K."/>
            <person name="Fineran P.C."/>
            <person name="Hendrickson H.L."/>
        </authorList>
    </citation>
    <scope>NUCLEOTIDE SEQUENCE [LARGE SCALE GENOMIC DNA]</scope>
</reference>
<accession>A0A481W4Y8</accession>
<dbReference type="Proteomes" id="UP000294134">
    <property type="component" value="Segment"/>
</dbReference>
<proteinExistence type="predicted"/>
<evidence type="ECO:0000313" key="2">
    <source>
        <dbReference type="Proteomes" id="UP000294134"/>
    </source>
</evidence>
<organism evidence="1 2">
    <name type="scientific">Pseudomonas phage Psa21</name>
    <dbReference type="NCBI Taxonomy" id="2530023"/>
    <lineage>
        <taxon>Viruses</taxon>
        <taxon>Duplodnaviria</taxon>
        <taxon>Heunggongvirae</taxon>
        <taxon>Uroviricota</taxon>
        <taxon>Caudoviricetes</taxon>
        <taxon>Chimalliviridae</taxon>
        <taxon>Tepukevirus</taxon>
        <taxon>Tepukevirus Psa21</taxon>
    </lineage>
</organism>
<name>A0A481W4Y8_9CAUD</name>
<sequence length="153" mass="17887">MTTIKEHAIAKLHVMAENPEYIEYLTVKFPEWMSHSPGGLNYLPNVFPNRLTRVRRWMDATIEIIRESQRLGIGLNGYPAPMPPPGSMEEPAVFYSVAGKIRDARKGWKNHMRLLDFVPCDDLWRCEDARSGAWEKEWKEFRELVYSEYGIKN</sequence>
<protein>
    <submittedName>
        <fullName evidence="1">Uncharacterized protein</fullName>
    </submittedName>
</protein>
<evidence type="ECO:0000313" key="1">
    <source>
        <dbReference type="EMBL" id="QBJ02906.1"/>
    </source>
</evidence>
<dbReference type="EMBL" id="MK552327">
    <property type="protein sequence ID" value="QBJ02906.1"/>
    <property type="molecule type" value="Genomic_DNA"/>
</dbReference>
<gene>
    <name evidence="1" type="ORF">PSA21_380</name>
</gene>
<keyword evidence="2" id="KW-1185">Reference proteome</keyword>